<dbReference type="EMBL" id="JANUAU010000009">
    <property type="protein sequence ID" value="MCS3678794.1"/>
    <property type="molecule type" value="Genomic_DNA"/>
</dbReference>
<evidence type="ECO:0000313" key="1">
    <source>
        <dbReference type="EMBL" id="MCS3678794.1"/>
    </source>
</evidence>
<dbReference type="RefSeq" id="WP_259080833.1">
    <property type="nucleotide sequence ID" value="NZ_JANUAU010000009.1"/>
</dbReference>
<dbReference type="InterPro" id="IPR047726">
    <property type="entry name" value="CsgH_dom"/>
</dbReference>
<sequence>MDHLLLTSGLSVSLLALLLLGLGVGPAAPGPLPPVSDDSTGAQIHTERFGDRLRVQGVFVNADTAADTLRYELSLRRRGAAGTTQTTQSGAFATGPGQADTLSTTQVNVQSGDTLTLHLLVRRAETPIDSARVRRTIP</sequence>
<dbReference type="InterPro" id="IPR053722">
    <property type="entry name" value="Curli_assembly_CsgC/AgfC"/>
</dbReference>
<dbReference type="Proteomes" id="UP001155027">
    <property type="component" value="Unassembled WGS sequence"/>
</dbReference>
<comment type="caution">
    <text evidence="1">The sequence shown here is derived from an EMBL/GenBank/DDBJ whole genome shotgun (WGS) entry which is preliminary data.</text>
</comment>
<protein>
    <recommendedName>
        <fullName evidence="3">Curli assembly protein CsgC</fullName>
    </recommendedName>
</protein>
<gene>
    <name evidence="1" type="ORF">GGP71_002735</name>
</gene>
<proteinExistence type="predicted"/>
<name>A0A9X2TF88_9BACT</name>
<dbReference type="NCBIfam" id="NF041112">
    <property type="entry name" value="chap_CsgH_alph"/>
    <property type="match status" value="1"/>
</dbReference>
<evidence type="ECO:0000313" key="2">
    <source>
        <dbReference type="Proteomes" id="UP001155027"/>
    </source>
</evidence>
<accession>A0A9X2TF88</accession>
<dbReference type="AlphaFoldDB" id="A0A9X2TF88"/>
<evidence type="ECO:0008006" key="3">
    <source>
        <dbReference type="Google" id="ProtNLM"/>
    </source>
</evidence>
<dbReference type="Gene3D" id="2.60.40.2420">
    <property type="match status" value="1"/>
</dbReference>
<organism evidence="1 2">
    <name type="scientific">Salinibacter ruber</name>
    <dbReference type="NCBI Taxonomy" id="146919"/>
    <lineage>
        <taxon>Bacteria</taxon>
        <taxon>Pseudomonadati</taxon>
        <taxon>Rhodothermota</taxon>
        <taxon>Rhodothermia</taxon>
        <taxon>Rhodothermales</taxon>
        <taxon>Salinibacteraceae</taxon>
        <taxon>Salinibacter</taxon>
    </lineage>
</organism>
<reference evidence="1" key="1">
    <citation type="submission" date="2022-08" db="EMBL/GenBank/DDBJ databases">
        <title>Genomic Encyclopedia of Type Strains, Phase V (KMG-V): Genome sequencing to study the core and pangenomes of soil and plant-associated prokaryotes.</title>
        <authorList>
            <person name="Whitman W."/>
        </authorList>
    </citation>
    <scope>NUCLEOTIDE SEQUENCE</scope>
    <source>
        <strain evidence="1">0</strain>
    </source>
</reference>